<dbReference type="KEGG" id="sawl:NGM29_14790"/>
<evidence type="ECO:0000259" key="2">
    <source>
        <dbReference type="Pfam" id="PF00582"/>
    </source>
</evidence>
<organism evidence="3 4">
    <name type="scientific">Natronosalvus rutilus</name>
    <dbReference type="NCBI Taxonomy" id="2953753"/>
    <lineage>
        <taxon>Archaea</taxon>
        <taxon>Methanobacteriati</taxon>
        <taxon>Methanobacteriota</taxon>
        <taxon>Stenosarchaea group</taxon>
        <taxon>Halobacteria</taxon>
        <taxon>Halobacteriales</taxon>
        <taxon>Natrialbaceae</taxon>
        <taxon>Natronosalvus</taxon>
    </lineage>
</organism>
<dbReference type="InterPro" id="IPR014729">
    <property type="entry name" value="Rossmann-like_a/b/a_fold"/>
</dbReference>
<evidence type="ECO:0000256" key="1">
    <source>
        <dbReference type="ARBA" id="ARBA00008791"/>
    </source>
</evidence>
<dbReference type="PANTHER" id="PTHR46268:SF24">
    <property type="entry name" value="UNIVERSAL STRESS PROTEIN"/>
    <property type="match status" value="1"/>
</dbReference>
<dbReference type="RefSeq" id="WP_254157156.1">
    <property type="nucleotide sequence ID" value="NZ_CP100355.1"/>
</dbReference>
<evidence type="ECO:0000313" key="4">
    <source>
        <dbReference type="Proteomes" id="UP001056855"/>
    </source>
</evidence>
<comment type="similarity">
    <text evidence="1">Belongs to the universal stress protein A family.</text>
</comment>
<dbReference type="GeneID" id="73291338"/>
<dbReference type="CDD" id="cd00293">
    <property type="entry name" value="USP-like"/>
    <property type="match status" value="1"/>
</dbReference>
<accession>A0A9E7N7A5</accession>
<keyword evidence="4" id="KW-1185">Reference proteome</keyword>
<dbReference type="Pfam" id="PF00582">
    <property type="entry name" value="Usp"/>
    <property type="match status" value="1"/>
</dbReference>
<dbReference type="SUPFAM" id="SSF52402">
    <property type="entry name" value="Adenine nucleotide alpha hydrolases-like"/>
    <property type="match status" value="1"/>
</dbReference>
<dbReference type="InterPro" id="IPR006015">
    <property type="entry name" value="Universal_stress_UspA"/>
</dbReference>
<protein>
    <submittedName>
        <fullName evidence="3">Universal stress protein</fullName>
    </submittedName>
</protein>
<dbReference type="PRINTS" id="PR01438">
    <property type="entry name" value="UNVRSLSTRESS"/>
</dbReference>
<dbReference type="PANTHER" id="PTHR46268">
    <property type="entry name" value="STRESS RESPONSE PROTEIN NHAX"/>
    <property type="match status" value="1"/>
</dbReference>
<dbReference type="AlphaFoldDB" id="A0A9E7N7A5"/>
<name>A0A9E7N7A5_9EURY</name>
<evidence type="ECO:0000313" key="3">
    <source>
        <dbReference type="EMBL" id="UTF53027.1"/>
    </source>
</evidence>
<gene>
    <name evidence="3" type="ORF">NGM29_14790</name>
</gene>
<proteinExistence type="inferred from homology"/>
<dbReference type="InterPro" id="IPR006016">
    <property type="entry name" value="UspA"/>
</dbReference>
<reference evidence="3" key="1">
    <citation type="submission" date="2022-06" db="EMBL/GenBank/DDBJ databases">
        <title>Diverse halophilic archaea isolated from saline environments.</title>
        <authorList>
            <person name="Cui H.-L."/>
        </authorList>
    </citation>
    <scope>NUCLEOTIDE SEQUENCE</scope>
    <source>
        <strain evidence="3">WLHS1</strain>
    </source>
</reference>
<dbReference type="EMBL" id="CP100355">
    <property type="protein sequence ID" value="UTF53027.1"/>
    <property type="molecule type" value="Genomic_DNA"/>
</dbReference>
<feature type="domain" description="UspA" evidence="2">
    <location>
        <begin position="1"/>
        <end position="144"/>
    </location>
</feature>
<dbReference type="Proteomes" id="UP001056855">
    <property type="component" value="Chromosome"/>
</dbReference>
<sequence>MRNRILVPVDGSDRAADALEFAFEEHPDATIVGLHVIDPADLYGAPGLEGGAMINYEEIHRQSKERGETLLENVAEKAADRGVDCETELVVGRVAHSIIDYAEEHSVDQIVIGSHGRRGASRILLGSVAETVARRSPVPVTIVR</sequence>
<dbReference type="Gene3D" id="3.40.50.620">
    <property type="entry name" value="HUPs"/>
    <property type="match status" value="1"/>
</dbReference>